<dbReference type="PANTHER" id="PTHR46858">
    <property type="entry name" value="OS05G0521000 PROTEIN"/>
    <property type="match status" value="1"/>
</dbReference>
<reference evidence="8 9" key="1">
    <citation type="submission" date="2024-01" db="EMBL/GenBank/DDBJ databases">
        <title>Genome assemblies of Stephania.</title>
        <authorList>
            <person name="Yang L."/>
        </authorList>
    </citation>
    <scope>NUCLEOTIDE SEQUENCE [LARGE SCALE GENOMIC DNA]</scope>
    <source>
        <strain evidence="8">JXDWG</strain>
        <tissue evidence="8">Leaf</tissue>
    </source>
</reference>
<dbReference type="InterPro" id="IPR013083">
    <property type="entry name" value="Znf_RING/FYVE/PHD"/>
</dbReference>
<keyword evidence="9" id="KW-1185">Reference proteome</keyword>
<evidence type="ECO:0000256" key="4">
    <source>
        <dbReference type="PROSITE-ProRule" id="PRU00175"/>
    </source>
</evidence>
<proteinExistence type="predicted"/>
<keyword evidence="6" id="KW-0812">Transmembrane</keyword>
<dbReference type="Pfam" id="PF16040">
    <property type="entry name" value="APD1-4_N"/>
    <property type="match status" value="1"/>
</dbReference>
<feature type="region of interest" description="Disordered" evidence="5">
    <location>
        <begin position="325"/>
        <end position="357"/>
    </location>
</feature>
<organism evidence="8 9">
    <name type="scientific">Stephania cephalantha</name>
    <dbReference type="NCBI Taxonomy" id="152367"/>
    <lineage>
        <taxon>Eukaryota</taxon>
        <taxon>Viridiplantae</taxon>
        <taxon>Streptophyta</taxon>
        <taxon>Embryophyta</taxon>
        <taxon>Tracheophyta</taxon>
        <taxon>Spermatophyta</taxon>
        <taxon>Magnoliopsida</taxon>
        <taxon>Ranunculales</taxon>
        <taxon>Menispermaceae</taxon>
        <taxon>Menispermoideae</taxon>
        <taxon>Cissampelideae</taxon>
        <taxon>Stephania</taxon>
    </lineage>
</organism>
<evidence type="ECO:0000259" key="7">
    <source>
        <dbReference type="PROSITE" id="PS50089"/>
    </source>
</evidence>
<sequence length="424" mass="47717">MACKNEPPFGWMGKIVNQRRGKAGSVFKSRVGDVARLEACVGSVFVPKTRRILSNLAVSVVIRYGYYGNRSVVLGPSASYLLQTSSVFVESIQGRDISKRGLLLYGGFTKAPKLRSESSYSNVSKFFLVGTYRRKRFSLWLNRGSRIVLDWTVNIRDFDQLFVYITKGQVKLQQPDFITKSTDSQIFGNPRRSSTGRAEYLIKEDDSYYVSILNMNLRSIVLSMNISAALRVYDTSNATSKCSAVNGSCQLNLAFPKPQFLILSTPAHFQAGDLDEWWCVEMSFVARLLVYIVLLGIIVGIVFCILKLLGTCDYDHRGLVNDREDQTRVSERDPLMQPGKTSGLNYGTSEDDDGESGLHSISSEDLYDGKICAICYDKQRNCFFVPCGHCATCFECAKRIMDEEGKVCPICRRFIHKTRRLFSV</sequence>
<dbReference type="InterPro" id="IPR032010">
    <property type="entry name" value="APD1-4_M"/>
</dbReference>
<dbReference type="AlphaFoldDB" id="A0AAP0L8R9"/>
<dbReference type="EMBL" id="JBBNAG010000001">
    <property type="protein sequence ID" value="KAK9165872.1"/>
    <property type="molecule type" value="Genomic_DNA"/>
</dbReference>
<protein>
    <recommendedName>
        <fullName evidence="7">RING-type domain-containing protein</fullName>
    </recommendedName>
</protein>
<evidence type="ECO:0000256" key="5">
    <source>
        <dbReference type="SAM" id="MobiDB-lite"/>
    </source>
</evidence>
<dbReference type="Pfam" id="PF16041">
    <property type="entry name" value="APD1-4_M"/>
    <property type="match status" value="1"/>
</dbReference>
<dbReference type="Gene3D" id="3.30.40.10">
    <property type="entry name" value="Zinc/RING finger domain, C3HC4 (zinc finger)"/>
    <property type="match status" value="1"/>
</dbReference>
<comment type="caution">
    <text evidence="8">The sequence shown here is derived from an EMBL/GenBank/DDBJ whole genome shotgun (WGS) entry which is preliminary data.</text>
</comment>
<dbReference type="InterPro" id="IPR032008">
    <property type="entry name" value="APD1-4_N"/>
</dbReference>
<evidence type="ECO:0000313" key="9">
    <source>
        <dbReference type="Proteomes" id="UP001419268"/>
    </source>
</evidence>
<keyword evidence="3" id="KW-0862">Zinc</keyword>
<feature type="domain" description="RING-type" evidence="7">
    <location>
        <begin position="372"/>
        <end position="412"/>
    </location>
</feature>
<keyword evidence="6" id="KW-0472">Membrane</keyword>
<feature type="compositionally biased region" description="Polar residues" evidence="5">
    <location>
        <begin position="339"/>
        <end position="348"/>
    </location>
</feature>
<evidence type="ECO:0000256" key="1">
    <source>
        <dbReference type="ARBA" id="ARBA00022723"/>
    </source>
</evidence>
<dbReference type="Pfam" id="PF13920">
    <property type="entry name" value="zf-C3HC4_3"/>
    <property type="match status" value="1"/>
</dbReference>
<dbReference type="InterPro" id="IPR001841">
    <property type="entry name" value="Znf_RING"/>
</dbReference>
<feature type="transmembrane region" description="Helical" evidence="6">
    <location>
        <begin position="288"/>
        <end position="309"/>
    </location>
</feature>
<accession>A0AAP0L8R9</accession>
<gene>
    <name evidence="8" type="ORF">Scep_001063</name>
</gene>
<feature type="compositionally biased region" description="Basic and acidic residues" evidence="5">
    <location>
        <begin position="325"/>
        <end position="334"/>
    </location>
</feature>
<dbReference type="PROSITE" id="PS50089">
    <property type="entry name" value="ZF_RING_2"/>
    <property type="match status" value="1"/>
</dbReference>
<evidence type="ECO:0000256" key="3">
    <source>
        <dbReference type="ARBA" id="ARBA00022833"/>
    </source>
</evidence>
<keyword evidence="1" id="KW-0479">Metal-binding</keyword>
<evidence type="ECO:0000256" key="6">
    <source>
        <dbReference type="SAM" id="Phobius"/>
    </source>
</evidence>
<dbReference type="GO" id="GO:0008270">
    <property type="term" value="F:zinc ion binding"/>
    <property type="evidence" value="ECO:0007669"/>
    <property type="project" value="UniProtKB-KW"/>
</dbReference>
<dbReference type="SUPFAM" id="SSF57850">
    <property type="entry name" value="RING/U-box"/>
    <property type="match status" value="1"/>
</dbReference>
<dbReference type="PANTHER" id="PTHR46858:SF6">
    <property type="entry name" value="LIGASE, PUTATIVE-RELATED"/>
    <property type="match status" value="1"/>
</dbReference>
<dbReference type="GO" id="GO:0061630">
    <property type="term" value="F:ubiquitin protein ligase activity"/>
    <property type="evidence" value="ECO:0007669"/>
    <property type="project" value="TreeGrafter"/>
</dbReference>
<evidence type="ECO:0000313" key="8">
    <source>
        <dbReference type="EMBL" id="KAK9165872.1"/>
    </source>
</evidence>
<keyword evidence="6" id="KW-1133">Transmembrane helix</keyword>
<name>A0AAP0L8R9_9MAGN</name>
<keyword evidence="2 4" id="KW-0863">Zinc-finger</keyword>
<dbReference type="GO" id="GO:0016567">
    <property type="term" value="P:protein ubiquitination"/>
    <property type="evidence" value="ECO:0007669"/>
    <property type="project" value="TreeGrafter"/>
</dbReference>
<evidence type="ECO:0000256" key="2">
    <source>
        <dbReference type="ARBA" id="ARBA00022771"/>
    </source>
</evidence>
<dbReference type="SMART" id="SM00184">
    <property type="entry name" value="RING"/>
    <property type="match status" value="1"/>
</dbReference>
<dbReference type="Proteomes" id="UP001419268">
    <property type="component" value="Unassembled WGS sequence"/>
</dbReference>